<keyword evidence="4" id="KW-0540">Nuclease</keyword>
<evidence type="ECO:0000313" key="4">
    <source>
        <dbReference type="EMBL" id="RGD62572.1"/>
    </source>
</evidence>
<comment type="caution">
    <text evidence="4">The sequence shown here is derived from an EMBL/GenBank/DDBJ whole genome shotgun (WGS) entry which is preliminary data.</text>
</comment>
<dbReference type="InterPro" id="IPR036691">
    <property type="entry name" value="Endo/exonu/phosph_ase_sf"/>
</dbReference>
<reference evidence="4 5" key="1">
    <citation type="submission" date="2018-08" db="EMBL/GenBank/DDBJ databases">
        <title>Diversity &amp; Physiological Properties of Lignin-Decomposing Actinobacteria from Soil.</title>
        <authorList>
            <person name="Roh S.G."/>
            <person name="Kim S.B."/>
        </authorList>
    </citation>
    <scope>NUCLEOTIDE SEQUENCE [LARGE SCALE GENOMIC DNA]</scope>
    <source>
        <strain evidence="4 5">MMS17-GH009</strain>
    </source>
</reference>
<name>A0A373A4H2_9ACTN</name>
<evidence type="ECO:0000256" key="2">
    <source>
        <dbReference type="SAM" id="Phobius"/>
    </source>
</evidence>
<keyword evidence="2" id="KW-0812">Transmembrane</keyword>
<feature type="compositionally biased region" description="Polar residues" evidence="1">
    <location>
        <begin position="10"/>
        <end position="20"/>
    </location>
</feature>
<feature type="transmembrane region" description="Helical" evidence="2">
    <location>
        <begin position="30"/>
        <end position="53"/>
    </location>
</feature>
<sequence length="337" mass="35979">MAAGRRPGRSTVTDRTSKSASPAGRSRWRLAALVGCGVLLLGPAALAVVRLLGWDDGTVLALPMAGLPYAALLSVLLLAVVAVLRARWLTGVAAALVVLQLWWLVPRFVPDGAHAPADAPRLRVATSNNFMGQVSPKSLVDLVREQRIDVLAVEEQSDSAADALDAAGIRTLLPHRERPAGTDTALYTRLPVGSTADPAWPTTNLTVDVGGRPVQLVAVHTYYPLGDARRWAEDLHGLRAAAPGRNHNAVLLGDFNATLDHKPMRDLIGTGLTDTHEELGAGLFPTWPQDHPDYRVPAVIQIDHVLHGPALTAVDVSEHALPRSDHRAVVAELAVLR</sequence>
<keyword evidence="4" id="KW-0255">Endonuclease</keyword>
<dbReference type="GO" id="GO:0004519">
    <property type="term" value="F:endonuclease activity"/>
    <property type="evidence" value="ECO:0007669"/>
    <property type="project" value="UniProtKB-KW"/>
</dbReference>
<evidence type="ECO:0000256" key="1">
    <source>
        <dbReference type="SAM" id="MobiDB-lite"/>
    </source>
</evidence>
<gene>
    <name evidence="4" type="ORF">DR950_00455</name>
</gene>
<dbReference type="EMBL" id="QVIG01000001">
    <property type="protein sequence ID" value="RGD62572.1"/>
    <property type="molecule type" value="Genomic_DNA"/>
</dbReference>
<feature type="domain" description="Endonuclease/exonuclease/phosphatase" evidence="3">
    <location>
        <begin position="137"/>
        <end position="326"/>
    </location>
</feature>
<keyword evidence="4" id="KW-0269">Exonuclease</keyword>
<dbReference type="Pfam" id="PF03372">
    <property type="entry name" value="Exo_endo_phos"/>
    <property type="match status" value="1"/>
</dbReference>
<feature type="transmembrane region" description="Helical" evidence="2">
    <location>
        <begin position="59"/>
        <end position="81"/>
    </location>
</feature>
<dbReference type="Proteomes" id="UP000263377">
    <property type="component" value="Unassembled WGS sequence"/>
</dbReference>
<keyword evidence="4" id="KW-0378">Hydrolase</keyword>
<keyword evidence="2" id="KW-0472">Membrane</keyword>
<dbReference type="AlphaFoldDB" id="A0A373A4H2"/>
<dbReference type="Gene3D" id="3.60.10.10">
    <property type="entry name" value="Endonuclease/exonuclease/phosphatase"/>
    <property type="match status" value="1"/>
</dbReference>
<dbReference type="GO" id="GO:0004527">
    <property type="term" value="F:exonuclease activity"/>
    <property type="evidence" value="ECO:0007669"/>
    <property type="project" value="UniProtKB-KW"/>
</dbReference>
<proteinExistence type="predicted"/>
<feature type="region of interest" description="Disordered" evidence="1">
    <location>
        <begin position="1"/>
        <end position="21"/>
    </location>
</feature>
<accession>A0A373A4H2</accession>
<dbReference type="SUPFAM" id="SSF56219">
    <property type="entry name" value="DNase I-like"/>
    <property type="match status" value="1"/>
</dbReference>
<organism evidence="4 5">
    <name type="scientific">Kitasatospora xanthocidica</name>
    <dbReference type="NCBI Taxonomy" id="83382"/>
    <lineage>
        <taxon>Bacteria</taxon>
        <taxon>Bacillati</taxon>
        <taxon>Actinomycetota</taxon>
        <taxon>Actinomycetes</taxon>
        <taxon>Kitasatosporales</taxon>
        <taxon>Streptomycetaceae</taxon>
        <taxon>Kitasatospora</taxon>
    </lineage>
</organism>
<evidence type="ECO:0000313" key="5">
    <source>
        <dbReference type="Proteomes" id="UP000263377"/>
    </source>
</evidence>
<keyword evidence="2" id="KW-1133">Transmembrane helix</keyword>
<dbReference type="InterPro" id="IPR005135">
    <property type="entry name" value="Endo/exonuclease/phosphatase"/>
</dbReference>
<keyword evidence="5" id="KW-1185">Reference proteome</keyword>
<evidence type="ECO:0000259" key="3">
    <source>
        <dbReference type="Pfam" id="PF03372"/>
    </source>
</evidence>
<protein>
    <submittedName>
        <fullName evidence="4">Endonuclease/exonuclease/phosphatase family protein</fullName>
    </submittedName>
</protein>
<feature type="transmembrane region" description="Helical" evidence="2">
    <location>
        <begin position="88"/>
        <end position="105"/>
    </location>
</feature>